<sequence>MPSRKILVPLFAAALCTSAALVAPAASAGEQAYKAVAAVRKMIASGEVPAGSRLTLGFKQGNMNAFLGTDLALQKEWESLTGIVLDVHTVPQQPIRETLRAIPDLDIAVARNHEYPDLLADGLITDIGPLMVEYGYRLDDNATDGYIRPELQSRVGEHTVAIPADGDVVLLYLRRDLMEDEQEQAAFRKLHGRALAAPKTWAEYEDLVRFFHRPAQGLYGAAEERDEEGAWMGWMPRFLSSAAPHAELFDEHMRPRLTTPGAIAATESYLALVKYSPPGATDPGRTYNFTLPLFAQGKAFATMNTVAAARMFNSEGSAVRGKFLAAPLPGTRVDGRIVRHNTLIYGNNLVIPKSARNARLALLYAMWLTDPDVSTRSIGVAGGFADPYRWNHLRDVRIRKIYTPEALETFSAEWAVTQPAGTGLRGDALYLAVLDRNLTTAARGEIGAQEAMSRTSAEWEQITEKLGRAEQIRQWAEFRRQFGKRQ</sequence>
<dbReference type="Proteomes" id="UP000652074">
    <property type="component" value="Unassembled WGS sequence"/>
</dbReference>
<reference evidence="4 5" key="1">
    <citation type="submission" date="2019-12" db="EMBL/GenBank/DDBJ databases">
        <title>Comparative genomics gives insights into the taxonomy of the Azoarcus-Aromatoleum group and reveals separate origins of nif in the plant-associated Azoarcus and non-plant-associated Aromatoleum sub-groups.</title>
        <authorList>
            <person name="Lafos M."/>
            <person name="Maluk M."/>
            <person name="Batista M."/>
            <person name="Junghare M."/>
            <person name="Carmona M."/>
            <person name="Faoro H."/>
            <person name="Cruz L.M."/>
            <person name="Battistoni F."/>
            <person name="De Souza E."/>
            <person name="Pedrosa F."/>
            <person name="Chen W.-M."/>
            <person name="Poole P.S."/>
            <person name="Dixon R.A."/>
            <person name="James E.K."/>
        </authorList>
    </citation>
    <scope>NUCLEOTIDE SEQUENCE [LARGE SCALE GENOMIC DNA]</scope>
    <source>
        <strain evidence="4 5">ToN1</strain>
    </source>
</reference>
<evidence type="ECO:0000256" key="2">
    <source>
        <dbReference type="ARBA" id="ARBA00008520"/>
    </source>
</evidence>
<accession>A0ABX1MG28</accession>
<comment type="caution">
    <text evidence="4">The sequence shown here is derived from an EMBL/GenBank/DDBJ whole genome shotgun (WGS) entry which is preliminary data.</text>
</comment>
<dbReference type="SUPFAM" id="SSF53850">
    <property type="entry name" value="Periplasmic binding protein-like II"/>
    <property type="match status" value="1"/>
</dbReference>
<organism evidence="4 5">
    <name type="scientific">Aromatoleum petrolei</name>
    <dbReference type="NCBI Taxonomy" id="76116"/>
    <lineage>
        <taxon>Bacteria</taxon>
        <taxon>Pseudomonadati</taxon>
        <taxon>Pseudomonadota</taxon>
        <taxon>Betaproteobacteria</taxon>
        <taxon>Rhodocyclales</taxon>
        <taxon>Rhodocyclaceae</taxon>
        <taxon>Aromatoleum</taxon>
    </lineage>
</organism>
<dbReference type="PANTHER" id="PTHR43649">
    <property type="entry name" value="ARABINOSE-BINDING PROTEIN-RELATED"/>
    <property type="match status" value="1"/>
</dbReference>
<gene>
    <name evidence="4" type="ORF">GPA26_00235</name>
</gene>
<comment type="similarity">
    <text evidence="2">Belongs to the bacterial solute-binding protein 1 family.</text>
</comment>
<protein>
    <submittedName>
        <fullName evidence="4">Extracellular solute-binding protein</fullName>
    </submittedName>
</protein>
<comment type="subcellular location">
    <subcellularLocation>
        <location evidence="1">Periplasm</location>
    </subcellularLocation>
</comment>
<evidence type="ECO:0000313" key="4">
    <source>
        <dbReference type="EMBL" id="NMF86899.1"/>
    </source>
</evidence>
<evidence type="ECO:0000256" key="1">
    <source>
        <dbReference type="ARBA" id="ARBA00004418"/>
    </source>
</evidence>
<keyword evidence="5" id="KW-1185">Reference proteome</keyword>
<dbReference type="Pfam" id="PF01547">
    <property type="entry name" value="SBP_bac_1"/>
    <property type="match status" value="1"/>
</dbReference>
<dbReference type="RefSeq" id="WP_169204393.1">
    <property type="nucleotide sequence ID" value="NZ_CP059560.1"/>
</dbReference>
<name>A0ABX1MG28_9RHOO</name>
<keyword evidence="3" id="KW-0732">Signal</keyword>
<dbReference type="PANTHER" id="PTHR43649:SF12">
    <property type="entry name" value="DIACETYLCHITOBIOSE BINDING PROTEIN DASA"/>
    <property type="match status" value="1"/>
</dbReference>
<evidence type="ECO:0000313" key="5">
    <source>
        <dbReference type="Proteomes" id="UP000652074"/>
    </source>
</evidence>
<evidence type="ECO:0000256" key="3">
    <source>
        <dbReference type="SAM" id="SignalP"/>
    </source>
</evidence>
<feature type="signal peptide" evidence="3">
    <location>
        <begin position="1"/>
        <end position="28"/>
    </location>
</feature>
<dbReference type="InterPro" id="IPR050490">
    <property type="entry name" value="Bact_solute-bd_prot1"/>
</dbReference>
<dbReference type="InterPro" id="IPR006059">
    <property type="entry name" value="SBP"/>
</dbReference>
<dbReference type="EMBL" id="WTVR01000001">
    <property type="protein sequence ID" value="NMF86899.1"/>
    <property type="molecule type" value="Genomic_DNA"/>
</dbReference>
<dbReference type="Gene3D" id="3.40.190.10">
    <property type="entry name" value="Periplasmic binding protein-like II"/>
    <property type="match status" value="2"/>
</dbReference>
<proteinExistence type="inferred from homology"/>
<feature type="chain" id="PRO_5045775235" evidence="3">
    <location>
        <begin position="29"/>
        <end position="486"/>
    </location>
</feature>